<feature type="non-terminal residue" evidence="2">
    <location>
        <position position="72"/>
    </location>
</feature>
<dbReference type="Proteomes" id="UP001066276">
    <property type="component" value="Chromosome 3_2"/>
</dbReference>
<keyword evidence="3" id="KW-1185">Reference proteome</keyword>
<dbReference type="AlphaFoldDB" id="A0AAV7TI24"/>
<dbReference type="EMBL" id="JANPWB010000006">
    <property type="protein sequence ID" value="KAJ1175766.1"/>
    <property type="molecule type" value="Genomic_DNA"/>
</dbReference>
<proteinExistence type="predicted"/>
<comment type="caution">
    <text evidence="2">The sequence shown here is derived from an EMBL/GenBank/DDBJ whole genome shotgun (WGS) entry which is preliminary data.</text>
</comment>
<sequence length="72" mass="8164">FLDVPGTAWSGPEGEVLFTRLSWPQDFPKQRRRKEQGSLMFPGQPGPVRRERSCSPGCHGPRISQNKEGERN</sequence>
<evidence type="ECO:0000313" key="2">
    <source>
        <dbReference type="EMBL" id="KAJ1175766.1"/>
    </source>
</evidence>
<feature type="region of interest" description="Disordered" evidence="1">
    <location>
        <begin position="27"/>
        <end position="72"/>
    </location>
</feature>
<organism evidence="2 3">
    <name type="scientific">Pleurodeles waltl</name>
    <name type="common">Iberian ribbed newt</name>
    <dbReference type="NCBI Taxonomy" id="8319"/>
    <lineage>
        <taxon>Eukaryota</taxon>
        <taxon>Metazoa</taxon>
        <taxon>Chordata</taxon>
        <taxon>Craniata</taxon>
        <taxon>Vertebrata</taxon>
        <taxon>Euteleostomi</taxon>
        <taxon>Amphibia</taxon>
        <taxon>Batrachia</taxon>
        <taxon>Caudata</taxon>
        <taxon>Salamandroidea</taxon>
        <taxon>Salamandridae</taxon>
        <taxon>Pleurodelinae</taxon>
        <taxon>Pleurodeles</taxon>
    </lineage>
</organism>
<feature type="non-terminal residue" evidence="2">
    <location>
        <position position="1"/>
    </location>
</feature>
<evidence type="ECO:0000256" key="1">
    <source>
        <dbReference type="SAM" id="MobiDB-lite"/>
    </source>
</evidence>
<accession>A0AAV7TI24</accession>
<name>A0AAV7TI24_PLEWA</name>
<reference evidence="2" key="1">
    <citation type="journal article" date="2022" name="bioRxiv">
        <title>Sequencing and chromosome-scale assembly of the giantPleurodeles waltlgenome.</title>
        <authorList>
            <person name="Brown T."/>
            <person name="Elewa A."/>
            <person name="Iarovenko S."/>
            <person name="Subramanian E."/>
            <person name="Araus A.J."/>
            <person name="Petzold A."/>
            <person name="Susuki M."/>
            <person name="Suzuki K.-i.T."/>
            <person name="Hayashi T."/>
            <person name="Toyoda A."/>
            <person name="Oliveira C."/>
            <person name="Osipova E."/>
            <person name="Leigh N.D."/>
            <person name="Simon A."/>
            <person name="Yun M.H."/>
        </authorList>
    </citation>
    <scope>NUCLEOTIDE SEQUENCE</scope>
    <source>
        <strain evidence="2">20211129_DDA</strain>
        <tissue evidence="2">Liver</tissue>
    </source>
</reference>
<protein>
    <submittedName>
        <fullName evidence="2">Uncharacterized protein</fullName>
    </submittedName>
</protein>
<gene>
    <name evidence="2" type="ORF">NDU88_001052</name>
</gene>
<evidence type="ECO:0000313" key="3">
    <source>
        <dbReference type="Proteomes" id="UP001066276"/>
    </source>
</evidence>